<accession>A0A6J6RTW3</accession>
<dbReference type="PANTHER" id="PTHR12110">
    <property type="entry name" value="HYDROXYPYRUVATE ISOMERASE"/>
    <property type="match status" value="1"/>
</dbReference>
<proteinExistence type="predicted"/>
<dbReference type="InterPro" id="IPR013022">
    <property type="entry name" value="Xyl_isomerase-like_TIM-brl"/>
</dbReference>
<reference evidence="2" key="1">
    <citation type="submission" date="2020-05" db="EMBL/GenBank/DDBJ databases">
        <authorList>
            <person name="Chiriac C."/>
            <person name="Salcher M."/>
            <person name="Ghai R."/>
            <person name="Kavagutti S V."/>
        </authorList>
    </citation>
    <scope>NUCLEOTIDE SEQUENCE</scope>
</reference>
<dbReference type="Gene3D" id="3.20.20.150">
    <property type="entry name" value="Divalent-metal-dependent TIM barrel enzymes"/>
    <property type="match status" value="1"/>
</dbReference>
<dbReference type="Pfam" id="PF01261">
    <property type="entry name" value="AP_endonuc_2"/>
    <property type="match status" value="1"/>
</dbReference>
<name>A0A6J6RTW3_9ZZZZ</name>
<dbReference type="SUPFAM" id="SSF51658">
    <property type="entry name" value="Xylose isomerase-like"/>
    <property type="match status" value="1"/>
</dbReference>
<organism evidence="2">
    <name type="scientific">freshwater metagenome</name>
    <dbReference type="NCBI Taxonomy" id="449393"/>
    <lineage>
        <taxon>unclassified sequences</taxon>
        <taxon>metagenomes</taxon>
        <taxon>ecological metagenomes</taxon>
    </lineage>
</organism>
<sequence length="254" mass="27223">MLSLAAGVMADLPVPDSVTAAAAAGWPACGVWFDHEVWTAAHEREVLRRVADSGIAVLDVEPIIVGLEPDVSERLVDAAAALGARFVLFTARVADQALVVERFGHACDLAAAADPRLTIVYEFLPAFPIGTLAGALGVVRDSGRSNGAVLVDNLHLSRSGVMPEVLHSLDPSLLPYLQVSDAPRQAPKGSDELLHEARHARLWPGDGELPIGELLSAVPHVPLSFEVRSQRVRDTFRDPLDRAAFAWSRVHHLA</sequence>
<dbReference type="EMBL" id="CAEZYY010000016">
    <property type="protein sequence ID" value="CAB4756687.1"/>
    <property type="molecule type" value="Genomic_DNA"/>
</dbReference>
<dbReference type="AlphaFoldDB" id="A0A6J6RTW3"/>
<dbReference type="EMBL" id="CAEZXX010000186">
    <property type="protein sequence ID" value="CAB4725801.1"/>
    <property type="molecule type" value="Genomic_DNA"/>
</dbReference>
<dbReference type="PANTHER" id="PTHR12110:SF48">
    <property type="entry name" value="BLL3656 PROTEIN"/>
    <property type="match status" value="1"/>
</dbReference>
<gene>
    <name evidence="2" type="ORF">UFOPK2602_02058</name>
    <name evidence="3" type="ORF">UFOPK2806_01368</name>
    <name evidence="4" type="ORF">UFOPK3417_01560</name>
    <name evidence="5" type="ORF">UFOPK4306_00714</name>
</gene>
<dbReference type="EMBL" id="CAFBLR010000180">
    <property type="protein sequence ID" value="CAB4883080.1"/>
    <property type="molecule type" value="Genomic_DNA"/>
</dbReference>
<dbReference type="EMBL" id="CAFBQP010000021">
    <property type="protein sequence ID" value="CAB5057652.1"/>
    <property type="molecule type" value="Genomic_DNA"/>
</dbReference>
<dbReference type="InterPro" id="IPR036237">
    <property type="entry name" value="Xyl_isomerase-like_sf"/>
</dbReference>
<evidence type="ECO:0000313" key="3">
    <source>
        <dbReference type="EMBL" id="CAB4756687.1"/>
    </source>
</evidence>
<dbReference type="InterPro" id="IPR050312">
    <property type="entry name" value="IolE/XylAMocC-like"/>
</dbReference>
<evidence type="ECO:0000259" key="1">
    <source>
        <dbReference type="Pfam" id="PF01261"/>
    </source>
</evidence>
<evidence type="ECO:0000313" key="2">
    <source>
        <dbReference type="EMBL" id="CAB4725801.1"/>
    </source>
</evidence>
<feature type="domain" description="Xylose isomerase-like TIM barrel" evidence="1">
    <location>
        <begin position="21"/>
        <end position="220"/>
    </location>
</feature>
<evidence type="ECO:0000313" key="5">
    <source>
        <dbReference type="EMBL" id="CAB5057652.1"/>
    </source>
</evidence>
<evidence type="ECO:0000313" key="4">
    <source>
        <dbReference type="EMBL" id="CAB4883080.1"/>
    </source>
</evidence>
<protein>
    <submittedName>
        <fullName evidence="2">Unannotated protein</fullName>
    </submittedName>
</protein>